<dbReference type="SUPFAM" id="SSF54593">
    <property type="entry name" value="Glyoxalase/Bleomycin resistance protein/Dihydroxybiphenyl dioxygenase"/>
    <property type="match status" value="1"/>
</dbReference>
<dbReference type="InterPro" id="IPR029068">
    <property type="entry name" value="Glyas_Bleomycin-R_OHBP_Dase"/>
</dbReference>
<dbReference type="Gene3D" id="3.10.180.10">
    <property type="entry name" value="2,3-Dihydroxybiphenyl 1,2-Dioxygenase, domain 1"/>
    <property type="match status" value="1"/>
</dbReference>
<dbReference type="Pfam" id="PF00903">
    <property type="entry name" value="Glyoxalase"/>
    <property type="match status" value="1"/>
</dbReference>
<keyword evidence="3" id="KW-1185">Reference proteome</keyword>
<dbReference type="Proteomes" id="UP000193420">
    <property type="component" value="Unassembled WGS sequence"/>
</dbReference>
<dbReference type="EMBL" id="FXAO01000002">
    <property type="protein sequence ID" value="SMG17381.1"/>
    <property type="molecule type" value="Genomic_DNA"/>
</dbReference>
<proteinExistence type="predicted"/>
<accession>A0A1X7IQM9</accession>
<dbReference type="STRING" id="188872.SAMN03080602_00976"/>
<feature type="domain" description="Glyoxalase/fosfomycin resistance/dioxygenase" evidence="1">
    <location>
        <begin position="8"/>
        <end position="119"/>
    </location>
</feature>
<evidence type="ECO:0000313" key="2">
    <source>
        <dbReference type="EMBL" id="SMG17381.1"/>
    </source>
</evidence>
<evidence type="ECO:0000313" key="3">
    <source>
        <dbReference type="Proteomes" id="UP000193420"/>
    </source>
</evidence>
<organism evidence="2 3">
    <name type="scientific">Arenibacter troitsensis</name>
    <dbReference type="NCBI Taxonomy" id="188872"/>
    <lineage>
        <taxon>Bacteria</taxon>
        <taxon>Pseudomonadati</taxon>
        <taxon>Bacteroidota</taxon>
        <taxon>Flavobacteriia</taxon>
        <taxon>Flavobacteriales</taxon>
        <taxon>Flavobacteriaceae</taxon>
        <taxon>Arenibacter</taxon>
    </lineage>
</organism>
<reference evidence="3" key="1">
    <citation type="submission" date="2017-04" db="EMBL/GenBank/DDBJ databases">
        <authorList>
            <person name="Varghese N."/>
            <person name="Submissions S."/>
        </authorList>
    </citation>
    <scope>NUCLEOTIDE SEQUENCE [LARGE SCALE GENOMIC DNA]</scope>
    <source>
        <strain evidence="3">DSM 19835</strain>
    </source>
</reference>
<evidence type="ECO:0000259" key="1">
    <source>
        <dbReference type="Pfam" id="PF00903"/>
    </source>
</evidence>
<name>A0A1X7IQM9_9FLAO</name>
<dbReference type="AlphaFoldDB" id="A0A1X7IQM9"/>
<dbReference type="RefSeq" id="WP_085496762.1">
    <property type="nucleotide sequence ID" value="NZ_FXAO01000002.1"/>
</dbReference>
<protein>
    <recommendedName>
        <fullName evidence="1">Glyoxalase/fosfomycin resistance/dioxygenase domain-containing protein</fullName>
    </recommendedName>
</protein>
<dbReference type="OrthoDB" id="9795618at2"/>
<sequence>MTKTDPIIAVKDVNVSAEWYQSVFGCNRTHGGNDFAVIEDDNGEILICLHKWGEHEHPTMKNPDIPNGNGLIFYFRTNKLYITRANIEKMNYPTEADIHFNPNSMKKEFSLRDPDGYYVSITEYHNYDR</sequence>
<dbReference type="InterPro" id="IPR004360">
    <property type="entry name" value="Glyas_Fos-R_dOase_dom"/>
</dbReference>
<gene>
    <name evidence="2" type="ORF">SAMN03080602_00976</name>
</gene>